<dbReference type="Proteomes" id="UP001370348">
    <property type="component" value="Chromosome"/>
</dbReference>
<dbReference type="EMBL" id="CP089984">
    <property type="protein sequence ID" value="WXB16932.1"/>
    <property type="molecule type" value="Genomic_DNA"/>
</dbReference>
<gene>
    <name evidence="1" type="ORF">LZC94_06575</name>
</gene>
<dbReference type="RefSeq" id="WP_394826562.1">
    <property type="nucleotide sequence ID" value="NZ_CP089984.1"/>
</dbReference>
<keyword evidence="2" id="KW-1185">Reference proteome</keyword>
<name>A0ABZ2M5E3_9BACT</name>
<accession>A0ABZ2M5E3</accession>
<reference evidence="1 2" key="1">
    <citation type="submission" date="2021-12" db="EMBL/GenBank/DDBJ databases">
        <title>Discovery of the Pendulisporaceae a myxobacterial family with distinct sporulation behavior and unique specialized metabolism.</title>
        <authorList>
            <person name="Garcia R."/>
            <person name="Popoff A."/>
            <person name="Bader C.D."/>
            <person name="Loehr J."/>
            <person name="Walesch S."/>
            <person name="Walt C."/>
            <person name="Boldt J."/>
            <person name="Bunk B."/>
            <person name="Haeckl F.J.F.P.J."/>
            <person name="Gunesch A.P."/>
            <person name="Birkelbach J."/>
            <person name="Nuebel U."/>
            <person name="Pietschmann T."/>
            <person name="Bach T."/>
            <person name="Mueller R."/>
        </authorList>
    </citation>
    <scope>NUCLEOTIDE SEQUENCE [LARGE SCALE GENOMIC DNA]</scope>
    <source>
        <strain evidence="1 2">MSr11954</strain>
    </source>
</reference>
<evidence type="ECO:0000313" key="2">
    <source>
        <dbReference type="Proteomes" id="UP001370348"/>
    </source>
</evidence>
<organism evidence="1 2">
    <name type="scientific">Pendulispora albinea</name>
    <dbReference type="NCBI Taxonomy" id="2741071"/>
    <lineage>
        <taxon>Bacteria</taxon>
        <taxon>Pseudomonadati</taxon>
        <taxon>Myxococcota</taxon>
        <taxon>Myxococcia</taxon>
        <taxon>Myxococcales</taxon>
        <taxon>Sorangiineae</taxon>
        <taxon>Pendulisporaceae</taxon>
        <taxon>Pendulispora</taxon>
    </lineage>
</organism>
<sequence>MKELVRYLLENLYLDFQGEITLDTVRQFLRGDESREAKQLLAKLIEDKGVDDLLITLADCLKEHIRTGINEQTVREQLSLYSES</sequence>
<protein>
    <submittedName>
        <fullName evidence="1">Uncharacterized protein</fullName>
    </submittedName>
</protein>
<evidence type="ECO:0000313" key="1">
    <source>
        <dbReference type="EMBL" id="WXB16932.1"/>
    </source>
</evidence>
<proteinExistence type="predicted"/>